<evidence type="ECO:0000313" key="1">
    <source>
        <dbReference type="EMBL" id="TFK13573.1"/>
    </source>
</evidence>
<sequence length="118" mass="13120">MVGQNSQSPFKRKETMPQLGKIHMGLGNHSGNIPIVTLGTVCLLQRRQGTGHVMREITWILGYEQRMGTITCNPFVNALLPIPPSPQWERGCFWNYAIVVLPKLCPSTSSPDSGVFRV</sequence>
<comment type="caution">
    <text evidence="1">The sequence shown here is derived from an EMBL/GenBank/DDBJ whole genome shotgun (WGS) entry which is preliminary data.</text>
</comment>
<proteinExistence type="predicted"/>
<name>A0A4D9EZ03_9SAUR</name>
<gene>
    <name evidence="1" type="ORF">DR999_PMT03059</name>
</gene>
<dbReference type="AlphaFoldDB" id="A0A4D9EZ03"/>
<organism evidence="1 2">
    <name type="scientific">Platysternon megacephalum</name>
    <name type="common">big-headed turtle</name>
    <dbReference type="NCBI Taxonomy" id="55544"/>
    <lineage>
        <taxon>Eukaryota</taxon>
        <taxon>Metazoa</taxon>
        <taxon>Chordata</taxon>
        <taxon>Craniata</taxon>
        <taxon>Vertebrata</taxon>
        <taxon>Euteleostomi</taxon>
        <taxon>Archelosauria</taxon>
        <taxon>Testudinata</taxon>
        <taxon>Testudines</taxon>
        <taxon>Cryptodira</taxon>
        <taxon>Durocryptodira</taxon>
        <taxon>Testudinoidea</taxon>
        <taxon>Platysternidae</taxon>
        <taxon>Platysternon</taxon>
    </lineage>
</organism>
<keyword evidence="2" id="KW-1185">Reference proteome</keyword>
<protein>
    <submittedName>
        <fullName evidence="1">Non-histone chromosomal protein HMG-17</fullName>
    </submittedName>
</protein>
<dbReference type="Proteomes" id="UP000297703">
    <property type="component" value="Unassembled WGS sequence"/>
</dbReference>
<reference evidence="1 2" key="1">
    <citation type="submission" date="2019-04" db="EMBL/GenBank/DDBJ databases">
        <title>Draft genome of the big-headed turtle Platysternon megacephalum.</title>
        <authorList>
            <person name="Gong S."/>
        </authorList>
    </citation>
    <scope>NUCLEOTIDE SEQUENCE [LARGE SCALE GENOMIC DNA]</scope>
    <source>
        <strain evidence="1">DO16091913</strain>
        <tissue evidence="1">Muscle</tissue>
    </source>
</reference>
<evidence type="ECO:0000313" key="2">
    <source>
        <dbReference type="Proteomes" id="UP000297703"/>
    </source>
</evidence>
<accession>A0A4D9EZ03</accession>
<reference evidence="1 2" key="2">
    <citation type="submission" date="2019-04" db="EMBL/GenBank/DDBJ databases">
        <title>The genome sequence of big-headed turtle.</title>
        <authorList>
            <person name="Gong S."/>
        </authorList>
    </citation>
    <scope>NUCLEOTIDE SEQUENCE [LARGE SCALE GENOMIC DNA]</scope>
    <source>
        <strain evidence="1">DO16091913</strain>
        <tissue evidence="1">Muscle</tissue>
    </source>
</reference>
<dbReference type="EMBL" id="QXTE01000015">
    <property type="protein sequence ID" value="TFK13573.1"/>
    <property type="molecule type" value="Genomic_DNA"/>
</dbReference>